<dbReference type="EMBL" id="JYON01000013">
    <property type="protein sequence ID" value="KJH71218.1"/>
    <property type="molecule type" value="Genomic_DNA"/>
</dbReference>
<accession>A0A0D8ZR05</accession>
<reference evidence="1 2" key="1">
    <citation type="submission" date="2015-02" db="EMBL/GenBank/DDBJ databases">
        <title>Draft genome of a novel marine cyanobacterium (Chroococcales) isolated from South Atlantic Ocean.</title>
        <authorList>
            <person name="Rigonato J."/>
            <person name="Alvarenga D.O."/>
            <person name="Branco L.H."/>
            <person name="Varani A.M."/>
            <person name="Brandini F.P."/>
            <person name="Fiore M.F."/>
        </authorList>
    </citation>
    <scope>NUCLEOTIDE SEQUENCE [LARGE SCALE GENOMIC DNA]</scope>
    <source>
        <strain evidence="1 2">CENA595</strain>
    </source>
</reference>
<proteinExistence type="predicted"/>
<comment type="caution">
    <text evidence="1">The sequence shown here is derived from an EMBL/GenBank/DDBJ whole genome shotgun (WGS) entry which is preliminary data.</text>
</comment>
<protein>
    <submittedName>
        <fullName evidence="1">Uncharacterized protein</fullName>
    </submittedName>
</protein>
<organism evidence="1 2">
    <name type="scientific">Aliterella atlantica CENA595</name>
    <dbReference type="NCBI Taxonomy" id="1618023"/>
    <lineage>
        <taxon>Bacteria</taxon>
        <taxon>Bacillati</taxon>
        <taxon>Cyanobacteriota</taxon>
        <taxon>Cyanophyceae</taxon>
        <taxon>Chroococcidiopsidales</taxon>
        <taxon>Aliterellaceae</taxon>
        <taxon>Aliterella</taxon>
    </lineage>
</organism>
<evidence type="ECO:0000313" key="1">
    <source>
        <dbReference type="EMBL" id="KJH71218.1"/>
    </source>
</evidence>
<keyword evidence="2" id="KW-1185">Reference proteome</keyword>
<evidence type="ECO:0000313" key="2">
    <source>
        <dbReference type="Proteomes" id="UP000032452"/>
    </source>
</evidence>
<dbReference type="Proteomes" id="UP000032452">
    <property type="component" value="Unassembled WGS sequence"/>
</dbReference>
<dbReference type="AlphaFoldDB" id="A0A0D8ZR05"/>
<gene>
    <name evidence="1" type="ORF">UH38_13050</name>
</gene>
<name>A0A0D8ZR05_9CYAN</name>
<sequence>MAESSTCEARTPVLTPTQTMKKLKNLTITISLPLNNLDLCFEQLRHLRTMTYSSCMESEAKYDLREQIEKAEKRLSNMNLSH</sequence>